<keyword evidence="6" id="KW-0808">Transferase</keyword>
<dbReference type="CDD" id="cd12797">
    <property type="entry name" value="M23_peptidase"/>
    <property type="match status" value="1"/>
</dbReference>
<dbReference type="Proteomes" id="UP000649617">
    <property type="component" value="Unassembled WGS sequence"/>
</dbReference>
<dbReference type="AlphaFoldDB" id="A0A812NY75"/>
<keyword evidence="12" id="KW-1185">Reference proteome</keyword>
<feature type="region of interest" description="Disordered" evidence="8">
    <location>
        <begin position="487"/>
        <end position="516"/>
    </location>
</feature>
<feature type="transmembrane region" description="Helical" evidence="9">
    <location>
        <begin position="382"/>
        <end position="405"/>
    </location>
</feature>
<dbReference type="OrthoDB" id="73890at2759"/>
<comment type="subcellular location">
    <subcellularLocation>
        <location evidence="1">Cytoplasm</location>
    </subcellularLocation>
</comment>
<dbReference type="GO" id="GO:0032259">
    <property type="term" value="P:methylation"/>
    <property type="evidence" value="ECO:0007669"/>
    <property type="project" value="UniProtKB-KW"/>
</dbReference>
<dbReference type="NCBIfam" id="NF001453">
    <property type="entry name" value="PRK00312.1"/>
    <property type="match status" value="1"/>
</dbReference>
<dbReference type="EMBL" id="CAJNIZ010011112">
    <property type="protein sequence ID" value="CAE7312590.1"/>
    <property type="molecule type" value="Genomic_DNA"/>
</dbReference>
<feature type="transmembrane region" description="Helical" evidence="9">
    <location>
        <begin position="334"/>
        <end position="353"/>
    </location>
</feature>
<feature type="transmembrane region" description="Helical" evidence="9">
    <location>
        <begin position="311"/>
        <end position="327"/>
    </location>
</feature>
<evidence type="ECO:0000313" key="12">
    <source>
        <dbReference type="Proteomes" id="UP000649617"/>
    </source>
</evidence>
<dbReference type="PANTHER" id="PTHR11579:SF0">
    <property type="entry name" value="PROTEIN-L-ISOASPARTATE(D-ASPARTATE) O-METHYLTRANSFERASE"/>
    <property type="match status" value="1"/>
</dbReference>
<gene>
    <name evidence="11" type="primary">pcm</name>
    <name evidence="11" type="ORF">SPIL2461_LOCUS7119</name>
</gene>
<evidence type="ECO:0000256" key="2">
    <source>
        <dbReference type="ARBA" id="ARBA00005369"/>
    </source>
</evidence>
<feature type="domain" description="LysM" evidence="10">
    <location>
        <begin position="432"/>
        <end position="476"/>
    </location>
</feature>
<dbReference type="InterPro" id="IPR029063">
    <property type="entry name" value="SAM-dependent_MTases_sf"/>
</dbReference>
<keyword evidence="4" id="KW-0963">Cytoplasm</keyword>
<keyword evidence="9" id="KW-0472">Membrane</keyword>
<dbReference type="HAMAP" id="MF_00090">
    <property type="entry name" value="PIMT"/>
    <property type="match status" value="1"/>
</dbReference>
<organism evidence="11 12">
    <name type="scientific">Symbiodinium pilosum</name>
    <name type="common">Dinoflagellate</name>
    <dbReference type="NCBI Taxonomy" id="2952"/>
    <lineage>
        <taxon>Eukaryota</taxon>
        <taxon>Sar</taxon>
        <taxon>Alveolata</taxon>
        <taxon>Dinophyceae</taxon>
        <taxon>Suessiales</taxon>
        <taxon>Symbiodiniaceae</taxon>
        <taxon>Symbiodinium</taxon>
    </lineage>
</organism>
<comment type="similarity">
    <text evidence="2">Belongs to the methyltransferase superfamily. L-isoaspartyl/D-aspartyl protein methyltransferase family.</text>
</comment>
<dbReference type="Gene3D" id="3.40.50.150">
    <property type="entry name" value="Vaccinia Virus protein VP39"/>
    <property type="match status" value="1"/>
</dbReference>
<comment type="caution">
    <text evidence="11">The sequence shown here is derived from an EMBL/GenBank/DDBJ whole genome shotgun (WGS) entry which is preliminary data.</text>
</comment>
<dbReference type="GO" id="GO:0005737">
    <property type="term" value="C:cytoplasm"/>
    <property type="evidence" value="ECO:0007669"/>
    <property type="project" value="UniProtKB-SubCell"/>
</dbReference>
<evidence type="ECO:0000256" key="3">
    <source>
        <dbReference type="ARBA" id="ARBA00011890"/>
    </source>
</evidence>
<dbReference type="Pfam" id="PF01135">
    <property type="entry name" value="PCMT"/>
    <property type="match status" value="1"/>
</dbReference>
<dbReference type="PROSITE" id="PS51782">
    <property type="entry name" value="LYSM"/>
    <property type="match status" value="1"/>
</dbReference>
<dbReference type="Gene3D" id="2.70.70.10">
    <property type="entry name" value="Glucose Permease (Domain IIA)"/>
    <property type="match status" value="1"/>
</dbReference>
<dbReference type="NCBIfam" id="TIGR00080">
    <property type="entry name" value="pimt"/>
    <property type="match status" value="1"/>
</dbReference>
<dbReference type="PANTHER" id="PTHR11579">
    <property type="entry name" value="PROTEIN-L-ISOASPARTATE O-METHYLTRANSFERASE"/>
    <property type="match status" value="1"/>
</dbReference>
<dbReference type="GO" id="GO:0004719">
    <property type="term" value="F:protein-L-isoaspartate (D-aspartate) O-methyltransferase activity"/>
    <property type="evidence" value="ECO:0007669"/>
    <property type="project" value="UniProtKB-EC"/>
</dbReference>
<accession>A0A812NY75</accession>
<feature type="transmembrane region" description="Helical" evidence="9">
    <location>
        <begin position="282"/>
        <end position="305"/>
    </location>
</feature>
<proteinExistence type="inferred from homology"/>
<evidence type="ECO:0000256" key="9">
    <source>
        <dbReference type="SAM" id="Phobius"/>
    </source>
</evidence>
<feature type="compositionally biased region" description="Low complexity" evidence="8">
    <location>
        <begin position="496"/>
        <end position="512"/>
    </location>
</feature>
<dbReference type="Gene3D" id="3.10.350.10">
    <property type="entry name" value="LysM domain"/>
    <property type="match status" value="1"/>
</dbReference>
<evidence type="ECO:0000256" key="8">
    <source>
        <dbReference type="SAM" id="MobiDB-lite"/>
    </source>
</evidence>
<dbReference type="FunFam" id="3.40.50.150:FF:000010">
    <property type="entry name" value="Protein-L-isoaspartate O-methyltransferase"/>
    <property type="match status" value="1"/>
</dbReference>
<dbReference type="CDD" id="cd02440">
    <property type="entry name" value="AdoMet_MTases"/>
    <property type="match status" value="1"/>
</dbReference>
<dbReference type="Pfam" id="PF01551">
    <property type="entry name" value="Peptidase_M23"/>
    <property type="match status" value="1"/>
</dbReference>
<evidence type="ECO:0000256" key="1">
    <source>
        <dbReference type="ARBA" id="ARBA00004496"/>
    </source>
</evidence>
<dbReference type="InterPro" id="IPR000682">
    <property type="entry name" value="PCMT"/>
</dbReference>
<reference evidence="11" key="1">
    <citation type="submission" date="2021-02" db="EMBL/GenBank/DDBJ databases">
        <authorList>
            <person name="Dougan E. K."/>
            <person name="Rhodes N."/>
            <person name="Thang M."/>
            <person name="Chan C."/>
        </authorList>
    </citation>
    <scope>NUCLEOTIDE SEQUENCE</scope>
</reference>
<dbReference type="Pfam" id="PF01476">
    <property type="entry name" value="LysM"/>
    <property type="match status" value="1"/>
</dbReference>
<evidence type="ECO:0000313" key="11">
    <source>
        <dbReference type="EMBL" id="CAE7312590.1"/>
    </source>
</evidence>
<dbReference type="SMART" id="SM00257">
    <property type="entry name" value="LysM"/>
    <property type="match status" value="1"/>
</dbReference>
<evidence type="ECO:0000259" key="10">
    <source>
        <dbReference type="PROSITE" id="PS51782"/>
    </source>
</evidence>
<keyword evidence="7" id="KW-0949">S-adenosyl-L-methionine</keyword>
<keyword evidence="5" id="KW-0489">Methyltransferase</keyword>
<dbReference type="SUPFAM" id="SSF53335">
    <property type="entry name" value="S-adenosyl-L-methionine-dependent methyltransferases"/>
    <property type="match status" value="1"/>
</dbReference>
<dbReference type="Pfam" id="PF04018">
    <property type="entry name" value="VCA0040-like"/>
    <property type="match status" value="1"/>
</dbReference>
<dbReference type="SUPFAM" id="SSF51261">
    <property type="entry name" value="Duplicated hybrid motif"/>
    <property type="match status" value="1"/>
</dbReference>
<sequence>MTSQRTRDRLVARLREKGIVNERVLAQIAAVPRHLFVDEALSHRAYEDTALPIGHGQTISQPFVVALMTQVLLEVGPHKVLEVGTGCGYQTAILAQLCRQVFTIERIEALVPRAKQRLQRLGIRNVVAKFGDGYKGWDAHGPFDGIIVTAAPSEVPPELLAQLADGGRMVLPVGGDAGQELRVIDKRDGVITERVLDRVRFVPLLSGITAEQAKTPLSLFSIVWRGLLMGLAEVVPGVSGGTMAFITGIYHELVRSLASFGPSSLRLLTQPLAFAQQHNLRFLCALAGGMLVGVLLFAQLMSFLLAHFQPVVWGFFSGVIAMSVVIIGRARAPVTLLSYGVVGLVCGIALLWLPTTNTVAQVTADKWLSPAEYTIAHGTSSYVLITAALKLLLAVSMGLILSGCLSPGKPLIAERSPAYTSGPYGSGDSLQKSYVVQKGDTLYSIAWRFELDYKGLARANGVRAPYRIVPGQKLSLVTQLAPSARVRTPVAPPPAAAATKPKPSTRKPPATRQPDAAATVELARTWSWPLEIKPYAEFGGNNKGLDYRLGDDLRRRMTVRSTNAGEVVYAGNGIGGFERLVIVKHSASLLSAYSFDGTLRVDEKQNIKAGRELADIKNRGRSKQSLHFELRKDGQPINPRQFLR</sequence>
<protein>
    <recommendedName>
        <fullName evidence="3">protein-L-isoaspartate(D-aspartate) O-methyltransferase</fullName>
        <ecNumber evidence="3">2.1.1.77</ecNumber>
    </recommendedName>
</protein>
<dbReference type="InterPro" id="IPR036779">
    <property type="entry name" value="LysM_dom_sf"/>
</dbReference>
<evidence type="ECO:0000256" key="6">
    <source>
        <dbReference type="ARBA" id="ARBA00022679"/>
    </source>
</evidence>
<dbReference type="PROSITE" id="PS01279">
    <property type="entry name" value="PCMT"/>
    <property type="match status" value="1"/>
</dbReference>
<dbReference type="InterPro" id="IPR018392">
    <property type="entry name" value="LysM"/>
</dbReference>
<name>A0A812NY75_SYMPI</name>
<evidence type="ECO:0000256" key="7">
    <source>
        <dbReference type="ARBA" id="ARBA00022691"/>
    </source>
</evidence>
<keyword evidence="9" id="KW-1133">Transmembrane helix</keyword>
<evidence type="ECO:0000256" key="5">
    <source>
        <dbReference type="ARBA" id="ARBA00022603"/>
    </source>
</evidence>
<dbReference type="EC" id="2.1.1.77" evidence="3"/>
<dbReference type="InterPro" id="IPR007163">
    <property type="entry name" value="VCA0040-like"/>
</dbReference>
<dbReference type="InterPro" id="IPR011055">
    <property type="entry name" value="Dup_hybrid_motif"/>
</dbReference>
<evidence type="ECO:0000256" key="4">
    <source>
        <dbReference type="ARBA" id="ARBA00022490"/>
    </source>
</evidence>
<dbReference type="InterPro" id="IPR016047">
    <property type="entry name" value="M23ase_b-sheet_dom"/>
</dbReference>
<keyword evidence="9" id="KW-0812">Transmembrane</keyword>
<dbReference type="CDD" id="cd00118">
    <property type="entry name" value="LysM"/>
    <property type="match status" value="1"/>
</dbReference>